<evidence type="ECO:0000313" key="1">
    <source>
        <dbReference type="EMBL" id="SOR60702.1"/>
    </source>
</evidence>
<reference evidence="1 2" key="1">
    <citation type="submission" date="2017-11" db="EMBL/GenBank/DDBJ databases">
        <authorList>
            <person name="Lechat P."/>
        </authorList>
    </citation>
    <scope>NUCLEOTIDE SEQUENCE [LARGE SCALE GENOMIC DNA]</scope>
    <source>
        <strain evidence="1">L495</strain>
    </source>
</reference>
<protein>
    <submittedName>
        <fullName evidence="1">Uncharacterized protein</fullName>
    </submittedName>
</protein>
<dbReference type="Proteomes" id="UP000234460">
    <property type="component" value="Chromosome LMANV2"/>
</dbReference>
<organism evidence="1 2">
    <name type="scientific">Leptospira interrogans serovar Manilae</name>
    <dbReference type="NCBI Taxonomy" id="214675"/>
    <lineage>
        <taxon>Bacteria</taxon>
        <taxon>Pseudomonadati</taxon>
        <taxon>Spirochaetota</taxon>
        <taxon>Spirochaetia</taxon>
        <taxon>Leptospirales</taxon>
        <taxon>Leptospiraceae</taxon>
        <taxon>Leptospira</taxon>
    </lineage>
</organism>
<name>A0AAQ1NWH2_LEPIR</name>
<comment type="caution">
    <text evidence="1">The sequence shown here is derived from an EMBL/GenBank/DDBJ whole genome shotgun (WGS) entry which is preliminary data.</text>
</comment>
<sequence>MVFKDYSKILIEPIHKLQQFSQITYLELTDFLNSFLVQFL</sequence>
<evidence type="ECO:0000313" key="2">
    <source>
        <dbReference type="Proteomes" id="UP000234460"/>
    </source>
</evidence>
<proteinExistence type="predicted"/>
<dbReference type="AlphaFoldDB" id="A0AAQ1NWH2"/>
<gene>
    <name evidence="1" type="ORF">LMANV2_20057</name>
</gene>
<accession>A0AAQ1NWH2</accession>
<dbReference type="EMBL" id="OEJX01000012">
    <property type="protein sequence ID" value="SOR60702.1"/>
    <property type="molecule type" value="Genomic_DNA"/>
</dbReference>